<feature type="transmembrane region" description="Helical" evidence="1">
    <location>
        <begin position="171"/>
        <end position="191"/>
    </location>
</feature>
<feature type="transmembrane region" description="Helical" evidence="1">
    <location>
        <begin position="78"/>
        <end position="98"/>
    </location>
</feature>
<proteinExistence type="predicted"/>
<dbReference type="EMBL" id="QPFP01000020">
    <property type="protein sequence ID" value="TEB31055.1"/>
    <property type="molecule type" value="Genomic_DNA"/>
</dbReference>
<name>A0A4Y7TA59_COPMI</name>
<gene>
    <name evidence="2" type="ORF">FA13DRAFT_1764259</name>
</gene>
<keyword evidence="1" id="KW-0472">Membrane</keyword>
<evidence type="ECO:0008006" key="4">
    <source>
        <dbReference type="Google" id="ProtNLM"/>
    </source>
</evidence>
<dbReference type="AlphaFoldDB" id="A0A4Y7TA59"/>
<dbReference type="OrthoDB" id="2988301at2759"/>
<feature type="transmembrane region" description="Helical" evidence="1">
    <location>
        <begin position="6"/>
        <end position="30"/>
    </location>
</feature>
<keyword evidence="3" id="KW-1185">Reference proteome</keyword>
<sequence>MQTSLVRAFLALHLMSIFLFALTMFSAILFRSVKRCPMWYSFCASWLMFSASFSLLAFAGQQFSLTQSKNLCIAQAGLVYAAPFLAGCASAALVIKLLSNILDTVSPNLTRPNRTSLVGTILGLAVPWGVWLGVLIGVLIFSVTKQGNVSLSPNATFCVVQSSPVPRLTSVFTIILAVVVLSLELVIATFLIRHRSLKDLLSQSKAVAVRVFLFTGVVLTAAVTGLAFAMTDRRGGAFDVLMAMTPFCTALIFGSQSDLWKGYVQWLPASCLAKRTHHEVAPSHQETISIRQGTIVIS</sequence>
<evidence type="ECO:0000256" key="1">
    <source>
        <dbReference type="SAM" id="Phobius"/>
    </source>
</evidence>
<feature type="transmembrane region" description="Helical" evidence="1">
    <location>
        <begin position="37"/>
        <end position="58"/>
    </location>
</feature>
<organism evidence="2 3">
    <name type="scientific">Coprinellus micaceus</name>
    <name type="common">Glistening ink-cap mushroom</name>
    <name type="synonym">Coprinus micaceus</name>
    <dbReference type="NCBI Taxonomy" id="71717"/>
    <lineage>
        <taxon>Eukaryota</taxon>
        <taxon>Fungi</taxon>
        <taxon>Dikarya</taxon>
        <taxon>Basidiomycota</taxon>
        <taxon>Agaricomycotina</taxon>
        <taxon>Agaricomycetes</taxon>
        <taxon>Agaricomycetidae</taxon>
        <taxon>Agaricales</taxon>
        <taxon>Agaricineae</taxon>
        <taxon>Psathyrellaceae</taxon>
        <taxon>Coprinellus</taxon>
    </lineage>
</organism>
<reference evidence="2 3" key="1">
    <citation type="journal article" date="2019" name="Nat. Ecol. Evol.">
        <title>Megaphylogeny resolves global patterns of mushroom evolution.</title>
        <authorList>
            <person name="Varga T."/>
            <person name="Krizsan K."/>
            <person name="Foldi C."/>
            <person name="Dima B."/>
            <person name="Sanchez-Garcia M."/>
            <person name="Sanchez-Ramirez S."/>
            <person name="Szollosi G.J."/>
            <person name="Szarkandi J.G."/>
            <person name="Papp V."/>
            <person name="Albert L."/>
            <person name="Andreopoulos W."/>
            <person name="Angelini C."/>
            <person name="Antonin V."/>
            <person name="Barry K.W."/>
            <person name="Bougher N.L."/>
            <person name="Buchanan P."/>
            <person name="Buyck B."/>
            <person name="Bense V."/>
            <person name="Catcheside P."/>
            <person name="Chovatia M."/>
            <person name="Cooper J."/>
            <person name="Damon W."/>
            <person name="Desjardin D."/>
            <person name="Finy P."/>
            <person name="Geml J."/>
            <person name="Haridas S."/>
            <person name="Hughes K."/>
            <person name="Justo A."/>
            <person name="Karasinski D."/>
            <person name="Kautmanova I."/>
            <person name="Kiss B."/>
            <person name="Kocsube S."/>
            <person name="Kotiranta H."/>
            <person name="LaButti K.M."/>
            <person name="Lechner B.E."/>
            <person name="Liimatainen K."/>
            <person name="Lipzen A."/>
            <person name="Lukacs Z."/>
            <person name="Mihaltcheva S."/>
            <person name="Morgado L.N."/>
            <person name="Niskanen T."/>
            <person name="Noordeloos M.E."/>
            <person name="Ohm R.A."/>
            <person name="Ortiz-Santana B."/>
            <person name="Ovrebo C."/>
            <person name="Racz N."/>
            <person name="Riley R."/>
            <person name="Savchenko A."/>
            <person name="Shiryaev A."/>
            <person name="Soop K."/>
            <person name="Spirin V."/>
            <person name="Szebenyi C."/>
            <person name="Tomsovsky M."/>
            <person name="Tulloss R.E."/>
            <person name="Uehling J."/>
            <person name="Grigoriev I.V."/>
            <person name="Vagvolgyi C."/>
            <person name="Papp T."/>
            <person name="Martin F.M."/>
            <person name="Miettinen O."/>
            <person name="Hibbett D.S."/>
            <person name="Nagy L.G."/>
        </authorList>
    </citation>
    <scope>NUCLEOTIDE SEQUENCE [LARGE SCALE GENOMIC DNA]</scope>
    <source>
        <strain evidence="2 3">FP101781</strain>
    </source>
</reference>
<feature type="transmembrane region" description="Helical" evidence="1">
    <location>
        <begin position="211"/>
        <end position="230"/>
    </location>
</feature>
<keyword evidence="1" id="KW-0812">Transmembrane</keyword>
<evidence type="ECO:0000313" key="2">
    <source>
        <dbReference type="EMBL" id="TEB31055.1"/>
    </source>
</evidence>
<accession>A0A4Y7TA59</accession>
<keyword evidence="1" id="KW-1133">Transmembrane helix</keyword>
<evidence type="ECO:0000313" key="3">
    <source>
        <dbReference type="Proteomes" id="UP000298030"/>
    </source>
</evidence>
<comment type="caution">
    <text evidence="2">The sequence shown here is derived from an EMBL/GenBank/DDBJ whole genome shotgun (WGS) entry which is preliminary data.</text>
</comment>
<dbReference type="Proteomes" id="UP000298030">
    <property type="component" value="Unassembled WGS sequence"/>
</dbReference>
<feature type="transmembrane region" description="Helical" evidence="1">
    <location>
        <begin position="118"/>
        <end position="143"/>
    </location>
</feature>
<dbReference type="STRING" id="71717.A0A4Y7TA59"/>
<protein>
    <recommendedName>
        <fullName evidence="4">G-protein coupled receptors family 2 profile 2 domain-containing protein</fullName>
    </recommendedName>
</protein>